<evidence type="ECO:0000256" key="4">
    <source>
        <dbReference type="ARBA" id="ARBA00022692"/>
    </source>
</evidence>
<dbReference type="InterPro" id="IPR000515">
    <property type="entry name" value="MetI-like"/>
</dbReference>
<keyword evidence="3" id="KW-1003">Cell membrane</keyword>
<dbReference type="PANTHER" id="PTHR30193:SF37">
    <property type="entry name" value="INNER MEMBRANE ABC TRANSPORTER PERMEASE PROTEIN YCJO"/>
    <property type="match status" value="1"/>
</dbReference>
<comment type="similarity">
    <text evidence="7">Belongs to the binding-protein-dependent transport system permease family.</text>
</comment>
<dbReference type="RefSeq" id="WP_060624302.1">
    <property type="nucleotide sequence ID" value="NZ_LCZJ02000026.1"/>
</dbReference>
<feature type="transmembrane region" description="Helical" evidence="7">
    <location>
        <begin position="158"/>
        <end position="179"/>
    </location>
</feature>
<dbReference type="GO" id="GO:0005886">
    <property type="term" value="C:plasma membrane"/>
    <property type="evidence" value="ECO:0007669"/>
    <property type="project" value="UniProtKB-SubCell"/>
</dbReference>
<keyword evidence="6 7" id="KW-0472">Membrane</keyword>
<keyword evidence="2 7" id="KW-0813">Transport</keyword>
<organism evidence="9 10">
    <name type="scientific">Paenibacillus etheri</name>
    <dbReference type="NCBI Taxonomy" id="1306852"/>
    <lineage>
        <taxon>Bacteria</taxon>
        <taxon>Bacillati</taxon>
        <taxon>Bacillota</taxon>
        <taxon>Bacilli</taxon>
        <taxon>Bacillales</taxon>
        <taxon>Paenibacillaceae</taxon>
        <taxon>Paenibacillus</taxon>
    </lineage>
</organism>
<dbReference type="CDD" id="cd06261">
    <property type="entry name" value="TM_PBP2"/>
    <property type="match status" value="1"/>
</dbReference>
<evidence type="ECO:0000259" key="8">
    <source>
        <dbReference type="PROSITE" id="PS50928"/>
    </source>
</evidence>
<dbReference type="SUPFAM" id="SSF161098">
    <property type="entry name" value="MetI-like"/>
    <property type="match status" value="1"/>
</dbReference>
<dbReference type="Gene3D" id="1.10.3720.10">
    <property type="entry name" value="MetI-like"/>
    <property type="match status" value="1"/>
</dbReference>
<sequence length="296" mass="33646">MKISRQLKTDIVGYTFIAPNLIGFLIFTLFPVAFSVVISFTDWDYTQGFNSMTFNWGKNFVEMWKDEWFVASLINTFYYSFAVVPATVFIALVLAVVIDKYVIGKTPVRLAMFMPYISNIVALSIVWVMMYSPYGPITQFVQSLGVENPPKWLGDFNWAMPAIIVMSIWAGVGYCIMIYTSAIQSLPTEQYEAAEIDGASEVQKFFKITIPMLSPTTFFLVITTFIASFQVFGQIMIMTRGGPGTSTSVLVHYVYTTAFSFYRMGYAAAISWILFIVLFIITIIQWQGQKKWVSYT</sequence>
<dbReference type="SUPFAM" id="SSF160964">
    <property type="entry name" value="MalF N-terminal region-like"/>
    <property type="match status" value="1"/>
</dbReference>
<evidence type="ECO:0000256" key="7">
    <source>
        <dbReference type="RuleBase" id="RU363032"/>
    </source>
</evidence>
<evidence type="ECO:0000256" key="2">
    <source>
        <dbReference type="ARBA" id="ARBA00022448"/>
    </source>
</evidence>
<comment type="caution">
    <text evidence="9">The sequence shown here is derived from an EMBL/GenBank/DDBJ whole genome shotgun (WGS) entry which is preliminary data.</text>
</comment>
<dbReference type="AlphaFoldDB" id="A0A0W1AVW2"/>
<feature type="transmembrane region" description="Helical" evidence="7">
    <location>
        <begin position="110"/>
        <end position="130"/>
    </location>
</feature>
<dbReference type="InterPro" id="IPR051393">
    <property type="entry name" value="ABC_transporter_permease"/>
</dbReference>
<gene>
    <name evidence="9" type="ORF">UQ64_18225</name>
</gene>
<evidence type="ECO:0000256" key="1">
    <source>
        <dbReference type="ARBA" id="ARBA00004651"/>
    </source>
</evidence>
<keyword evidence="5 7" id="KW-1133">Transmembrane helix</keyword>
<keyword evidence="10" id="KW-1185">Reference proteome</keyword>
<evidence type="ECO:0000313" key="10">
    <source>
        <dbReference type="Proteomes" id="UP000054709"/>
    </source>
</evidence>
<reference evidence="9 10" key="1">
    <citation type="journal article" date="2015" name="Int. Biodeterior. Biodegradation">
        <title>Physiological and genetic screening methods for the isolation of methyl tert-butyl ether-degrading bacteria for bioremediation purposes.</title>
        <authorList>
            <person name="Guisado I.M."/>
            <person name="Purswani J."/>
            <person name="Gonzalez Lopez J."/>
            <person name="Pozo C."/>
        </authorList>
    </citation>
    <scope>NUCLEOTIDE SEQUENCE [LARGE SCALE GENOMIC DNA]</scope>
    <source>
        <strain evidence="9 10">SH7</strain>
    </source>
</reference>
<feature type="transmembrane region" description="Helical" evidence="7">
    <location>
        <begin position="77"/>
        <end position="98"/>
    </location>
</feature>
<evidence type="ECO:0000256" key="3">
    <source>
        <dbReference type="ARBA" id="ARBA00022475"/>
    </source>
</evidence>
<keyword evidence="4 7" id="KW-0812">Transmembrane</keyword>
<evidence type="ECO:0000256" key="6">
    <source>
        <dbReference type="ARBA" id="ARBA00023136"/>
    </source>
</evidence>
<feature type="transmembrane region" description="Helical" evidence="7">
    <location>
        <begin position="217"/>
        <end position="237"/>
    </location>
</feature>
<dbReference type="PANTHER" id="PTHR30193">
    <property type="entry name" value="ABC TRANSPORTER PERMEASE PROTEIN"/>
    <property type="match status" value="1"/>
</dbReference>
<proteinExistence type="inferred from homology"/>
<dbReference type="OrthoDB" id="9788108at2"/>
<dbReference type="Proteomes" id="UP000054709">
    <property type="component" value="Unassembled WGS sequence"/>
</dbReference>
<accession>A0A0W1AVW2</accession>
<protein>
    <submittedName>
        <fullName evidence="9">Sugar ABC transporter permease</fullName>
    </submittedName>
</protein>
<comment type="subcellular location">
    <subcellularLocation>
        <location evidence="1 7">Cell membrane</location>
        <topology evidence="1 7">Multi-pass membrane protein</topology>
    </subcellularLocation>
</comment>
<feature type="transmembrane region" description="Helical" evidence="7">
    <location>
        <begin position="12"/>
        <end position="40"/>
    </location>
</feature>
<dbReference type="InterPro" id="IPR035906">
    <property type="entry name" value="MetI-like_sf"/>
</dbReference>
<feature type="transmembrane region" description="Helical" evidence="7">
    <location>
        <begin position="264"/>
        <end position="284"/>
    </location>
</feature>
<feature type="domain" description="ABC transmembrane type-1" evidence="8">
    <location>
        <begin position="73"/>
        <end position="285"/>
    </location>
</feature>
<dbReference type="EMBL" id="LCZJ02000026">
    <property type="protein sequence ID" value="KTD85447.1"/>
    <property type="molecule type" value="Genomic_DNA"/>
</dbReference>
<dbReference type="Pfam" id="PF00528">
    <property type="entry name" value="BPD_transp_1"/>
    <property type="match status" value="1"/>
</dbReference>
<dbReference type="PROSITE" id="PS50928">
    <property type="entry name" value="ABC_TM1"/>
    <property type="match status" value="1"/>
</dbReference>
<dbReference type="GO" id="GO:0055085">
    <property type="term" value="P:transmembrane transport"/>
    <property type="evidence" value="ECO:0007669"/>
    <property type="project" value="InterPro"/>
</dbReference>
<evidence type="ECO:0000256" key="5">
    <source>
        <dbReference type="ARBA" id="ARBA00022989"/>
    </source>
</evidence>
<name>A0A0W1AVW2_9BACL</name>
<evidence type="ECO:0000313" key="9">
    <source>
        <dbReference type="EMBL" id="KTD85447.1"/>
    </source>
</evidence>